<evidence type="ECO:0000313" key="2">
    <source>
        <dbReference type="Proteomes" id="UP001589589"/>
    </source>
</evidence>
<proteinExistence type="predicted"/>
<organism evidence="1 2">
    <name type="scientific">Flavobacterium branchiarum</name>
    <dbReference type="NCBI Taxonomy" id="1114870"/>
    <lineage>
        <taxon>Bacteria</taxon>
        <taxon>Pseudomonadati</taxon>
        <taxon>Bacteroidota</taxon>
        <taxon>Flavobacteriia</taxon>
        <taxon>Flavobacteriales</taxon>
        <taxon>Flavobacteriaceae</taxon>
        <taxon>Flavobacterium</taxon>
    </lineage>
</organism>
<reference evidence="1 2" key="1">
    <citation type="submission" date="2024-09" db="EMBL/GenBank/DDBJ databases">
        <authorList>
            <person name="Sun Q."/>
            <person name="Mori K."/>
        </authorList>
    </citation>
    <scope>NUCLEOTIDE SEQUENCE [LARGE SCALE GENOMIC DNA]</scope>
    <source>
        <strain evidence="1 2">CECT 7908</strain>
    </source>
</reference>
<evidence type="ECO:0008006" key="3">
    <source>
        <dbReference type="Google" id="ProtNLM"/>
    </source>
</evidence>
<comment type="caution">
    <text evidence="1">The sequence shown here is derived from an EMBL/GenBank/DDBJ whole genome shotgun (WGS) entry which is preliminary data.</text>
</comment>
<protein>
    <recommendedName>
        <fullName evidence="3">S1 motif domain-containing protein</fullName>
    </recommendedName>
</protein>
<accession>A0ABV5FPN5</accession>
<dbReference type="EMBL" id="JBHMEX010000052">
    <property type="protein sequence ID" value="MFB9065513.1"/>
    <property type="molecule type" value="Genomic_DNA"/>
</dbReference>
<keyword evidence="2" id="KW-1185">Reference proteome</keyword>
<dbReference type="Proteomes" id="UP001589589">
    <property type="component" value="Unassembled WGS sequence"/>
</dbReference>
<sequence>MKLPSSYIGFLNQIDDGLFRGVITNITDIPGYVAFTFKSTILKKYEKPNEKDFKLFNIEVFDKKLQIYLPYEIYISSGTICGYSLVGNKKIEIDIDKINTSNFKKEFIGLSDYNRIQNLMSDGEKMVLNPSDVYSIFINKKEYFHIKDLEDGDFIGIDSEKIVYKITHDTHGVRTLNKTIEDVLTKE</sequence>
<evidence type="ECO:0000313" key="1">
    <source>
        <dbReference type="EMBL" id="MFB9065513.1"/>
    </source>
</evidence>
<gene>
    <name evidence="1" type="ORF">ACFFUQ_15940</name>
</gene>
<name>A0ABV5FPN5_9FLAO</name>
<dbReference type="RefSeq" id="WP_290267929.1">
    <property type="nucleotide sequence ID" value="NZ_JAUFQQ010000005.1"/>
</dbReference>